<proteinExistence type="predicted"/>
<gene>
    <name evidence="2" type="ORF">Rcae01_00961</name>
</gene>
<evidence type="ECO:0000313" key="3">
    <source>
        <dbReference type="Proteomes" id="UP001416858"/>
    </source>
</evidence>
<sequence>MQKGLNTQLPQIPSTWNRSGVTLMPRNLLSITFAGHRTCRLNVVINTALTTGIVSYAATGNSLIGSHMRHIKSQELEDVNLSSRCDWIESVLCRPRTCVRGYHIPSLRDFVVCESRSDGMRSHRNAVSVEVSNRMVCRYVGSLPADLERHACRRVATGLNRSFANHGLASVAFTCHRFAILLSASRNATTGCSPGRQSGENVALNLPSREATA</sequence>
<accession>A0ABP9VJY6</accession>
<keyword evidence="3" id="KW-1185">Reference proteome</keyword>
<feature type="compositionally biased region" description="Polar residues" evidence="1">
    <location>
        <begin position="190"/>
        <end position="200"/>
    </location>
</feature>
<reference evidence="2 3" key="1">
    <citation type="submission" date="2024-02" db="EMBL/GenBank/DDBJ databases">
        <title>Rhodopirellula caenicola NBRC 110016.</title>
        <authorList>
            <person name="Ichikawa N."/>
            <person name="Katano-Makiyama Y."/>
            <person name="Hidaka K."/>
        </authorList>
    </citation>
    <scope>NUCLEOTIDE SEQUENCE [LARGE SCALE GENOMIC DNA]</scope>
    <source>
        <strain evidence="2 3">NBRC 110016</strain>
    </source>
</reference>
<organism evidence="2 3">
    <name type="scientific">Novipirellula caenicola</name>
    <dbReference type="NCBI Taxonomy" id="1536901"/>
    <lineage>
        <taxon>Bacteria</taxon>
        <taxon>Pseudomonadati</taxon>
        <taxon>Planctomycetota</taxon>
        <taxon>Planctomycetia</taxon>
        <taxon>Pirellulales</taxon>
        <taxon>Pirellulaceae</taxon>
        <taxon>Novipirellula</taxon>
    </lineage>
</organism>
<feature type="region of interest" description="Disordered" evidence="1">
    <location>
        <begin position="190"/>
        <end position="213"/>
    </location>
</feature>
<protein>
    <submittedName>
        <fullName evidence="2">Uncharacterized protein</fullName>
    </submittedName>
</protein>
<evidence type="ECO:0000313" key="2">
    <source>
        <dbReference type="EMBL" id="GAA5505516.1"/>
    </source>
</evidence>
<dbReference type="Proteomes" id="UP001416858">
    <property type="component" value="Unassembled WGS sequence"/>
</dbReference>
<dbReference type="EMBL" id="BAABRO010000002">
    <property type="protein sequence ID" value="GAA5505516.1"/>
    <property type="molecule type" value="Genomic_DNA"/>
</dbReference>
<comment type="caution">
    <text evidence="2">The sequence shown here is derived from an EMBL/GenBank/DDBJ whole genome shotgun (WGS) entry which is preliminary data.</text>
</comment>
<evidence type="ECO:0000256" key="1">
    <source>
        <dbReference type="SAM" id="MobiDB-lite"/>
    </source>
</evidence>
<name>A0ABP9VJY6_9BACT</name>